<dbReference type="PANTHER" id="PTHR35450">
    <property type="entry name" value="REVERSE TRANSCRIPTASE DOMAIN-CONTAINING PROTEIN"/>
    <property type="match status" value="1"/>
</dbReference>
<evidence type="ECO:0000313" key="1">
    <source>
        <dbReference type="EMBL" id="GBP96558.1"/>
    </source>
</evidence>
<organism evidence="1 2">
    <name type="scientific">Eumeta variegata</name>
    <name type="common">Bagworm moth</name>
    <name type="synonym">Eumeta japonica</name>
    <dbReference type="NCBI Taxonomy" id="151549"/>
    <lineage>
        <taxon>Eukaryota</taxon>
        <taxon>Metazoa</taxon>
        <taxon>Ecdysozoa</taxon>
        <taxon>Arthropoda</taxon>
        <taxon>Hexapoda</taxon>
        <taxon>Insecta</taxon>
        <taxon>Pterygota</taxon>
        <taxon>Neoptera</taxon>
        <taxon>Endopterygota</taxon>
        <taxon>Lepidoptera</taxon>
        <taxon>Glossata</taxon>
        <taxon>Ditrysia</taxon>
        <taxon>Tineoidea</taxon>
        <taxon>Psychidae</taxon>
        <taxon>Oiketicinae</taxon>
        <taxon>Eumeta</taxon>
    </lineage>
</organism>
<dbReference type="AlphaFoldDB" id="A0A4C2A8Y2"/>
<proteinExistence type="predicted"/>
<evidence type="ECO:0000313" key="2">
    <source>
        <dbReference type="Proteomes" id="UP000299102"/>
    </source>
</evidence>
<gene>
    <name evidence="1" type="ORF">EVAR_91100_1</name>
</gene>
<sequence>MGGRGLVDINNLRKQQIEGMRIYFMEKSTSSSLHNAVWKELYASSPTVQHISTNCDKLELWKSKPLHGRHPNEASKDNVDNKASNHWLVAGCLFPETEGFMIAIQDQVIPTRNYLKAILRDTGVVSDSCRYGCNAIETIQHITSGCTCLAGTEYIDRHNSVVKMLHQQLALMHCLISSTQSVPYYKYEPEPVLENSEFRLYWDRTILTDRNVPANRPDIMLMDKQRRMVWLVDVAIPNNNNLSAKHHEKINKYSTLIDPIKRQWNVNTVKIVPIIISSTGLIPKLLHDSLREIKMPEYIWKQMQKAVVIATTHIVRKFMGN</sequence>
<protein>
    <submittedName>
        <fullName evidence="1">Uncharacterized protein</fullName>
    </submittedName>
</protein>
<dbReference type="PANTHER" id="PTHR35450:SF2">
    <property type="entry name" value="REVERSE TRANSCRIPTASE DOMAIN-CONTAINING PROTEIN"/>
    <property type="match status" value="1"/>
</dbReference>
<reference evidence="1 2" key="1">
    <citation type="journal article" date="2019" name="Commun. Biol.">
        <title>The bagworm genome reveals a unique fibroin gene that provides high tensile strength.</title>
        <authorList>
            <person name="Kono N."/>
            <person name="Nakamura H."/>
            <person name="Ohtoshi R."/>
            <person name="Tomita M."/>
            <person name="Numata K."/>
            <person name="Arakawa K."/>
        </authorList>
    </citation>
    <scope>NUCLEOTIDE SEQUENCE [LARGE SCALE GENOMIC DNA]</scope>
</reference>
<dbReference type="STRING" id="151549.A0A4C2A8Y2"/>
<dbReference type="Proteomes" id="UP000299102">
    <property type="component" value="Unassembled WGS sequence"/>
</dbReference>
<name>A0A4C2A8Y2_EUMVA</name>
<accession>A0A4C2A8Y2</accession>
<dbReference type="EMBL" id="BGZK01002801">
    <property type="protein sequence ID" value="GBP96558.1"/>
    <property type="molecule type" value="Genomic_DNA"/>
</dbReference>
<keyword evidence="2" id="KW-1185">Reference proteome</keyword>
<comment type="caution">
    <text evidence="1">The sequence shown here is derived from an EMBL/GenBank/DDBJ whole genome shotgun (WGS) entry which is preliminary data.</text>
</comment>
<dbReference type="OrthoDB" id="2194416at2759"/>